<comment type="similarity">
    <text evidence="2 7">Belongs to the MCM family.</text>
</comment>
<sequence>MSNSLKRKHTSTTTLDDFEPFWHLYLNTETVNFMLLSKIVKSIISPNEQENEAFKVFNDTFKNQPELALKALGLVGSKVLSETQKSLKTYFSNTKLIIRLKNYEPITMMKSIKANMYRKLVTVRGTVVRTSMARPLLLSTKFNCVKCGRDIIVDAIDGNYETPRKCYTTGCNSRIFNPDRTDSSQTKTIDWQQLRIQEKISDDRKEDGRMPRTVSVELTNDLTESVVPGDFVECTGKGRQKPNSLYCLYIDAIYISKAGDANDGNFGATSTSSSGFSHSDYEFIRQAYQHPNLFKLLVQSFSPAIFGQEMVKAGLLLGVFGARQRISSSKGSINIRHNPHILVVGDPGLGKSQMLIAAASIAPRGVYVCGSSGISTTGLTVTLVKETGSNDFALEAGALVLSDQGCCCIDEFDKMGSNYDALLEAMEQQSVSKSKTVSENLKMNSALLSRFDLVFILLDRPNAEKDKYLSEHVMALHSGVDKSVRVDWNSGFNSTDILSESSLSLQKRLQLAPNESLDLIPKKLLRVYIAYARKYVHPKLSSEAKAVLQQFYLDLRSKHKNDTTPITTRQLEALIRLGEARARAELREIVTELDAKDVIEIMNSSLLQTYEDEDGILDFTRSQMGSGMSKRSEINRFVSHLSKISQIRFNNIFTTDMLLSAAKEINADIGNFKDAIDRLNEQGFLVKKSNRVYQLTN</sequence>
<keyword evidence="10" id="KW-1185">Reference proteome</keyword>
<protein>
    <submittedName>
        <fullName evidence="9">DNA helicase MCM8</fullName>
    </submittedName>
</protein>
<evidence type="ECO:0000256" key="6">
    <source>
        <dbReference type="ARBA" id="ARBA00023242"/>
    </source>
</evidence>
<dbReference type="GO" id="GO:0003697">
    <property type="term" value="F:single-stranded DNA binding"/>
    <property type="evidence" value="ECO:0007669"/>
    <property type="project" value="TreeGrafter"/>
</dbReference>
<dbReference type="InterPro" id="IPR041562">
    <property type="entry name" value="MCM_lid"/>
</dbReference>
<keyword evidence="9" id="KW-0347">Helicase</keyword>
<accession>A0A1R1Y5R8</accession>
<keyword evidence="6" id="KW-0539">Nucleus</keyword>
<dbReference type="GO" id="GO:0043596">
    <property type="term" value="C:nuclear replication fork"/>
    <property type="evidence" value="ECO:0007669"/>
    <property type="project" value="UniProtKB-ARBA"/>
</dbReference>
<dbReference type="GO" id="GO:0005656">
    <property type="term" value="C:nuclear pre-replicative complex"/>
    <property type="evidence" value="ECO:0007669"/>
    <property type="project" value="UniProtKB-ARBA"/>
</dbReference>
<dbReference type="InterPro" id="IPR012340">
    <property type="entry name" value="NA-bd_OB-fold"/>
</dbReference>
<dbReference type="PRINTS" id="PR01657">
    <property type="entry name" value="MCMFAMILY"/>
</dbReference>
<evidence type="ECO:0000256" key="2">
    <source>
        <dbReference type="ARBA" id="ARBA00008010"/>
    </source>
</evidence>
<keyword evidence="9" id="KW-0378">Hydrolase</keyword>
<evidence type="ECO:0000256" key="4">
    <source>
        <dbReference type="ARBA" id="ARBA00022840"/>
    </source>
</evidence>
<name>A0A1R1Y5R8_9FUNG</name>
<gene>
    <name evidence="9" type="ORF">AYI70_g3011</name>
</gene>
<evidence type="ECO:0000256" key="7">
    <source>
        <dbReference type="RuleBase" id="RU004070"/>
    </source>
</evidence>
<proteinExistence type="inferred from homology"/>
<dbReference type="InterPro" id="IPR001208">
    <property type="entry name" value="MCM_dom"/>
</dbReference>
<dbReference type="GO" id="GO:0006279">
    <property type="term" value="P:premeiotic DNA replication"/>
    <property type="evidence" value="ECO:0007669"/>
    <property type="project" value="UniProtKB-ARBA"/>
</dbReference>
<dbReference type="Pfam" id="PF25051">
    <property type="entry name" value="WHD_MCM8"/>
    <property type="match status" value="1"/>
</dbReference>
<dbReference type="InterPro" id="IPR033762">
    <property type="entry name" value="MCM_OB"/>
</dbReference>
<dbReference type="GO" id="GO:0005524">
    <property type="term" value="F:ATP binding"/>
    <property type="evidence" value="ECO:0007669"/>
    <property type="project" value="UniProtKB-KW"/>
</dbReference>
<organism evidence="9 10">
    <name type="scientific">Smittium culicis</name>
    <dbReference type="NCBI Taxonomy" id="133412"/>
    <lineage>
        <taxon>Eukaryota</taxon>
        <taxon>Fungi</taxon>
        <taxon>Fungi incertae sedis</taxon>
        <taxon>Zoopagomycota</taxon>
        <taxon>Kickxellomycotina</taxon>
        <taxon>Harpellomycetes</taxon>
        <taxon>Harpellales</taxon>
        <taxon>Legeriomycetaceae</taxon>
        <taxon>Smittium</taxon>
    </lineage>
</organism>
<dbReference type="Gene3D" id="2.20.28.10">
    <property type="match status" value="1"/>
</dbReference>
<evidence type="ECO:0000256" key="3">
    <source>
        <dbReference type="ARBA" id="ARBA00022741"/>
    </source>
</evidence>
<dbReference type="InterPro" id="IPR031327">
    <property type="entry name" value="MCM"/>
</dbReference>
<dbReference type="Pfam" id="PF17855">
    <property type="entry name" value="MCM_lid"/>
    <property type="match status" value="1"/>
</dbReference>
<dbReference type="PANTHER" id="PTHR11630">
    <property type="entry name" value="DNA REPLICATION LICENSING FACTOR MCM FAMILY MEMBER"/>
    <property type="match status" value="1"/>
</dbReference>
<dbReference type="SUPFAM" id="SSF50249">
    <property type="entry name" value="Nucleic acid-binding proteins"/>
    <property type="match status" value="1"/>
</dbReference>
<dbReference type="GO" id="GO:0042555">
    <property type="term" value="C:MCM complex"/>
    <property type="evidence" value="ECO:0007669"/>
    <property type="project" value="UniProtKB-ARBA"/>
</dbReference>
<dbReference type="SMART" id="SM00350">
    <property type="entry name" value="MCM"/>
    <property type="match status" value="1"/>
</dbReference>
<dbReference type="PROSITE" id="PS50051">
    <property type="entry name" value="MCM_2"/>
    <property type="match status" value="1"/>
</dbReference>
<dbReference type="GO" id="GO:0006310">
    <property type="term" value="P:DNA recombination"/>
    <property type="evidence" value="ECO:0007669"/>
    <property type="project" value="UniProtKB-ARBA"/>
</dbReference>
<feature type="domain" description="MCM C-terminal AAA(+) ATPase" evidence="8">
    <location>
        <begin position="293"/>
        <end position="473"/>
    </location>
</feature>
<keyword evidence="3 7" id="KW-0547">Nucleotide-binding</keyword>
<keyword evidence="4 7" id="KW-0067">ATP-binding</keyword>
<dbReference type="GO" id="GO:0017116">
    <property type="term" value="F:single-stranded DNA helicase activity"/>
    <property type="evidence" value="ECO:0007669"/>
    <property type="project" value="TreeGrafter"/>
</dbReference>
<keyword evidence="5 7" id="KW-0238">DNA-binding</keyword>
<evidence type="ECO:0000313" key="10">
    <source>
        <dbReference type="Proteomes" id="UP000187283"/>
    </source>
</evidence>
<comment type="caution">
    <text evidence="9">The sequence shown here is derived from an EMBL/GenBank/DDBJ whole genome shotgun (WGS) entry which is preliminary data.</text>
</comment>
<dbReference type="Pfam" id="PF00493">
    <property type="entry name" value="MCM"/>
    <property type="match status" value="1"/>
</dbReference>
<evidence type="ECO:0000313" key="9">
    <source>
        <dbReference type="EMBL" id="OMJ22233.1"/>
    </source>
</evidence>
<dbReference type="STRING" id="133412.A0A1R1Y5R8"/>
<dbReference type="SUPFAM" id="SSF52540">
    <property type="entry name" value="P-loop containing nucleoside triphosphate hydrolases"/>
    <property type="match status" value="1"/>
</dbReference>
<reference evidence="9 10" key="1">
    <citation type="submission" date="2017-01" db="EMBL/GenBank/DDBJ databases">
        <authorList>
            <person name="Mah S.A."/>
            <person name="Swanson W.J."/>
            <person name="Moy G.W."/>
            <person name="Vacquier V.D."/>
        </authorList>
    </citation>
    <scope>NUCLEOTIDE SEQUENCE [LARGE SCALE GENOMIC DNA]</scope>
    <source>
        <strain evidence="9 10">GSMNP</strain>
    </source>
</reference>
<evidence type="ECO:0000256" key="1">
    <source>
        <dbReference type="ARBA" id="ARBA00004123"/>
    </source>
</evidence>
<evidence type="ECO:0000259" key="8">
    <source>
        <dbReference type="PROSITE" id="PS50051"/>
    </source>
</evidence>
<dbReference type="GO" id="GO:0031261">
    <property type="term" value="C:DNA replication preinitiation complex"/>
    <property type="evidence" value="ECO:0007669"/>
    <property type="project" value="UniProtKB-ARBA"/>
</dbReference>
<dbReference type="InterPro" id="IPR056875">
    <property type="entry name" value="MCM8/REC_WHD"/>
</dbReference>
<dbReference type="Proteomes" id="UP000187283">
    <property type="component" value="Unassembled WGS sequence"/>
</dbReference>
<dbReference type="PANTHER" id="PTHR11630:SF47">
    <property type="entry name" value="DNA HELICASE MCM8"/>
    <property type="match status" value="1"/>
</dbReference>
<dbReference type="InterPro" id="IPR027417">
    <property type="entry name" value="P-loop_NTPase"/>
</dbReference>
<dbReference type="CDD" id="cd22247">
    <property type="entry name" value="MCM8_WHD"/>
    <property type="match status" value="1"/>
</dbReference>
<comment type="subcellular location">
    <subcellularLocation>
        <location evidence="1">Nucleus</location>
    </subcellularLocation>
</comment>
<dbReference type="Gene3D" id="3.40.50.300">
    <property type="entry name" value="P-loop containing nucleotide triphosphate hydrolases"/>
    <property type="match status" value="2"/>
</dbReference>
<evidence type="ECO:0000256" key="5">
    <source>
        <dbReference type="ARBA" id="ARBA00023125"/>
    </source>
</evidence>
<dbReference type="AlphaFoldDB" id="A0A1R1Y5R8"/>
<dbReference type="Gene3D" id="2.40.50.140">
    <property type="entry name" value="Nucleic acid-binding proteins"/>
    <property type="match status" value="1"/>
</dbReference>
<dbReference type="OrthoDB" id="7462577at2759"/>
<dbReference type="Pfam" id="PF17207">
    <property type="entry name" value="MCM_OB"/>
    <property type="match status" value="1"/>
</dbReference>
<dbReference type="EMBL" id="LSSN01000812">
    <property type="protein sequence ID" value="OMJ22233.1"/>
    <property type="molecule type" value="Genomic_DNA"/>
</dbReference>